<keyword evidence="6" id="KW-1185">Reference proteome</keyword>
<sequence>MQPSSPLFHSSMEERSQSEKGDGFPQNQITTNNNSPTHTDISHHEPLAISVCNTQPPFASGTYVVQVPKDQIYRIPPPENALIVESHRNQNRKPRRSCCCSRRCICIVVILVVIGSIIGLIIGLTKLFTKHDDPQFSVKQVLLKKLQLQHKRPQYEYDITIEAKNPNQRSRILYYEEEGGASLYFKQKKIAQGNFPDLDQGPKSSTDVKVILHNGEINQLPKEVEKTMNSTNSNNHLSLSLSMDVPIKFKVWGISSKRNNIELSCSLTVNTLTKNSHVNNQKCLSKS</sequence>
<comment type="subcellular location">
    <subcellularLocation>
        <location evidence="1">Membrane</location>
    </subcellularLocation>
</comment>
<evidence type="ECO:0000256" key="1">
    <source>
        <dbReference type="ARBA" id="ARBA00004370"/>
    </source>
</evidence>
<dbReference type="GO" id="GO:0098542">
    <property type="term" value="P:defense response to other organism"/>
    <property type="evidence" value="ECO:0007669"/>
    <property type="project" value="InterPro"/>
</dbReference>
<evidence type="ECO:0000256" key="4">
    <source>
        <dbReference type="SAM" id="Phobius"/>
    </source>
</evidence>
<accession>A0A314L973</accession>
<name>A0A314L973_NICAT</name>
<dbReference type="PANTHER" id="PTHR31234">
    <property type="entry name" value="LATE EMBRYOGENESIS ABUNDANT (LEA) HYDROXYPROLINE-RICH GLYCOPROTEIN FAMILY"/>
    <property type="match status" value="1"/>
</dbReference>
<dbReference type="Proteomes" id="UP000187609">
    <property type="component" value="Unassembled WGS sequence"/>
</dbReference>
<dbReference type="EMBL" id="MJEQ01000229">
    <property type="protein sequence ID" value="OIT38166.1"/>
    <property type="molecule type" value="Genomic_DNA"/>
</dbReference>
<evidence type="ECO:0008006" key="7">
    <source>
        <dbReference type="Google" id="ProtNLM"/>
    </source>
</evidence>
<protein>
    <recommendedName>
        <fullName evidence="7">Late embryogenesis abundant protein LEA-2 subgroup domain-containing protein</fullName>
    </recommendedName>
</protein>
<dbReference type="Gramene" id="OIT38166">
    <property type="protein sequence ID" value="OIT38166"/>
    <property type="gene ID" value="A4A49_02329"/>
</dbReference>
<evidence type="ECO:0000313" key="5">
    <source>
        <dbReference type="EMBL" id="OIT38166.1"/>
    </source>
</evidence>
<evidence type="ECO:0000256" key="3">
    <source>
        <dbReference type="SAM" id="MobiDB-lite"/>
    </source>
</evidence>
<dbReference type="GO" id="GO:0005886">
    <property type="term" value="C:plasma membrane"/>
    <property type="evidence" value="ECO:0007669"/>
    <property type="project" value="TreeGrafter"/>
</dbReference>
<dbReference type="InterPro" id="IPR044839">
    <property type="entry name" value="NDR1-like"/>
</dbReference>
<feature type="transmembrane region" description="Helical" evidence="4">
    <location>
        <begin position="104"/>
        <end position="124"/>
    </location>
</feature>
<feature type="region of interest" description="Disordered" evidence="3">
    <location>
        <begin position="1"/>
        <end position="40"/>
    </location>
</feature>
<gene>
    <name evidence="5" type="ORF">A4A49_02329</name>
</gene>
<reference evidence="5" key="1">
    <citation type="submission" date="2016-11" db="EMBL/GenBank/DDBJ databases">
        <title>The genome of Nicotiana attenuata.</title>
        <authorList>
            <person name="Xu S."/>
            <person name="Brockmoeller T."/>
            <person name="Gaquerel E."/>
            <person name="Navarro A."/>
            <person name="Kuhl H."/>
            <person name="Gase K."/>
            <person name="Ling Z."/>
            <person name="Zhou W."/>
            <person name="Kreitzer C."/>
            <person name="Stanke M."/>
            <person name="Tang H."/>
            <person name="Lyons E."/>
            <person name="Pandey P."/>
            <person name="Pandey S.P."/>
            <person name="Timmermann B."/>
            <person name="Baldwin I.T."/>
        </authorList>
    </citation>
    <scope>NUCLEOTIDE SEQUENCE [LARGE SCALE GENOMIC DNA]</scope>
    <source>
        <strain evidence="5">UT</strain>
    </source>
</reference>
<keyword evidence="2 4" id="KW-0472">Membrane</keyword>
<keyword evidence="4" id="KW-0812">Transmembrane</keyword>
<feature type="compositionally biased region" description="Polar residues" evidence="3">
    <location>
        <begin position="25"/>
        <end position="39"/>
    </location>
</feature>
<dbReference type="PANTHER" id="PTHR31234:SF68">
    <property type="entry name" value="EXPRESSED PROTEIN"/>
    <property type="match status" value="1"/>
</dbReference>
<organism evidence="5 6">
    <name type="scientific">Nicotiana attenuata</name>
    <name type="common">Coyote tobacco</name>
    <dbReference type="NCBI Taxonomy" id="49451"/>
    <lineage>
        <taxon>Eukaryota</taxon>
        <taxon>Viridiplantae</taxon>
        <taxon>Streptophyta</taxon>
        <taxon>Embryophyta</taxon>
        <taxon>Tracheophyta</taxon>
        <taxon>Spermatophyta</taxon>
        <taxon>Magnoliopsida</taxon>
        <taxon>eudicotyledons</taxon>
        <taxon>Gunneridae</taxon>
        <taxon>Pentapetalae</taxon>
        <taxon>asterids</taxon>
        <taxon>lamiids</taxon>
        <taxon>Solanales</taxon>
        <taxon>Solanaceae</taxon>
        <taxon>Nicotianoideae</taxon>
        <taxon>Nicotianeae</taxon>
        <taxon>Nicotiana</taxon>
    </lineage>
</organism>
<comment type="caution">
    <text evidence="5">The sequence shown here is derived from an EMBL/GenBank/DDBJ whole genome shotgun (WGS) entry which is preliminary data.</text>
</comment>
<evidence type="ECO:0000313" key="6">
    <source>
        <dbReference type="Proteomes" id="UP000187609"/>
    </source>
</evidence>
<feature type="compositionally biased region" description="Basic and acidic residues" evidence="3">
    <location>
        <begin position="11"/>
        <end position="22"/>
    </location>
</feature>
<proteinExistence type="predicted"/>
<dbReference type="AlphaFoldDB" id="A0A314L973"/>
<keyword evidence="4" id="KW-1133">Transmembrane helix</keyword>
<evidence type="ECO:0000256" key="2">
    <source>
        <dbReference type="ARBA" id="ARBA00023136"/>
    </source>
</evidence>